<dbReference type="AlphaFoldDB" id="A0A6J5DMI1"/>
<keyword evidence="2" id="KW-1185">Reference proteome</keyword>
<reference evidence="1 2" key="1">
    <citation type="submission" date="2020-04" db="EMBL/GenBank/DDBJ databases">
        <authorList>
            <person name="De Canck E."/>
        </authorList>
    </citation>
    <scope>NUCLEOTIDE SEQUENCE [LARGE SCALE GENOMIC DNA]</scope>
    <source>
        <strain evidence="1 2">LMG 29542</strain>
    </source>
</reference>
<evidence type="ECO:0000313" key="2">
    <source>
        <dbReference type="Proteomes" id="UP000494363"/>
    </source>
</evidence>
<evidence type="ECO:0000313" key="1">
    <source>
        <dbReference type="EMBL" id="CAB3754402.1"/>
    </source>
</evidence>
<dbReference type="EMBL" id="CADIKH010000009">
    <property type="protein sequence ID" value="CAB3754402.1"/>
    <property type="molecule type" value="Genomic_DNA"/>
</dbReference>
<accession>A0A6J5DMI1</accession>
<name>A0A6J5DMI1_9BURK</name>
<organism evidence="1 2">
    <name type="scientific">Paraburkholderia humisilvae</name>
    <dbReference type="NCBI Taxonomy" id="627669"/>
    <lineage>
        <taxon>Bacteria</taxon>
        <taxon>Pseudomonadati</taxon>
        <taxon>Pseudomonadota</taxon>
        <taxon>Betaproteobacteria</taxon>
        <taxon>Burkholderiales</taxon>
        <taxon>Burkholderiaceae</taxon>
        <taxon>Paraburkholderia</taxon>
    </lineage>
</organism>
<dbReference type="RefSeq" id="WP_175226613.1">
    <property type="nucleotide sequence ID" value="NZ_CADIKH010000009.1"/>
</dbReference>
<gene>
    <name evidence="1" type="ORF">LMG29542_02341</name>
</gene>
<proteinExistence type="predicted"/>
<dbReference type="Proteomes" id="UP000494363">
    <property type="component" value="Unassembled WGS sequence"/>
</dbReference>
<sequence>MKEQDCQMRDRKPPEVHVAMTDVEVLEGAERMARVLLKAWGFEFSGDAVRNSENPRAISAWNVVSTMLEEYNGTDLSSAVESVEHDVKQVQAEPVANVSAPGAAQLLRNALRFNELGKRRESAEAISAAIGMLERK</sequence>
<protein>
    <submittedName>
        <fullName evidence="1">Uncharacterized protein</fullName>
    </submittedName>
</protein>